<evidence type="ECO:0000256" key="1">
    <source>
        <dbReference type="SAM" id="MobiDB-lite"/>
    </source>
</evidence>
<protein>
    <submittedName>
        <fullName evidence="4">Uncharacterized protein LOC104702482 isoform X2</fullName>
    </submittedName>
</protein>
<dbReference type="Pfam" id="PF25498">
    <property type="entry name" value="DUF7912"/>
    <property type="match status" value="1"/>
</dbReference>
<evidence type="ECO:0000313" key="3">
    <source>
        <dbReference type="Proteomes" id="UP000694864"/>
    </source>
</evidence>
<keyword evidence="3" id="KW-1185">Reference proteome</keyword>
<proteinExistence type="predicted"/>
<dbReference type="GeneID" id="104702482"/>
<sequence>MYVDNAAMTRQQVSEVRRPSRRGGYTGGKNSRNYTTISVLDFVPWWMELGYEPILHPSNGQGDGLVSLQSGSYLSCLTSFIWCFRISGSWCWFYGIFANFSSKAWGSQGQSWFLSLWETLVRERLHNISMKLVERYDLLLAAGCWDHRSASLPYLESLFHSLFFPAQLFQVGEVYPLALKPNLQVGHKIQLYLFYRTEPNRTSEIDCSDEPVFFNRKKMASRIEKPVSSSVLHLPEKMDSICCFRPNQSCLRTSVLPAFCISSLSAVNRFRSTTSLRFGFPAAPFRRIPNSSFVTHAKKSKRKTSIVEPNPNKVEESLFQDEEEEEEEDELVLPEEMQDELLTDGEYDEDDDDFEFDESEEEEELYDGDGGGGGGIKLAGTLWDKEALALAESVCESFEGELGIYAFKTLPNSTIQVRIERLTSKFGSPTMEDIEAYSTIYRAKLAEAELAKSIPDNISLEVTSPGVERVVRVPQDLDRYKDRPMYVRYTNEDSETEGDGIFRLVSFDVETKRCVWGIANIRVNREKAGKGRPLSKKQREWRLHTAFESLRLVRLHSEC</sequence>
<evidence type="ECO:0000313" key="4">
    <source>
        <dbReference type="RefSeq" id="XP_010416638.1"/>
    </source>
</evidence>
<dbReference type="PANTHER" id="PTHR34544">
    <property type="entry name" value="OSJNBA0006B20.18 PROTEIN"/>
    <property type="match status" value="1"/>
</dbReference>
<feature type="region of interest" description="Disordered" evidence="1">
    <location>
        <begin position="299"/>
        <end position="336"/>
    </location>
</feature>
<feature type="region of interest" description="Disordered" evidence="1">
    <location>
        <begin position="1"/>
        <end position="29"/>
    </location>
</feature>
<dbReference type="PANTHER" id="PTHR34544:SF1">
    <property type="entry name" value="OS04G0438300 PROTEIN"/>
    <property type="match status" value="1"/>
</dbReference>
<accession>A0ABM0SV91</accession>
<organism evidence="3 4">
    <name type="scientific">Camelina sativa</name>
    <name type="common">False flax</name>
    <name type="synonym">Myagrum sativum</name>
    <dbReference type="NCBI Taxonomy" id="90675"/>
    <lineage>
        <taxon>Eukaryota</taxon>
        <taxon>Viridiplantae</taxon>
        <taxon>Streptophyta</taxon>
        <taxon>Embryophyta</taxon>
        <taxon>Tracheophyta</taxon>
        <taxon>Spermatophyta</taxon>
        <taxon>Magnoliopsida</taxon>
        <taxon>eudicotyledons</taxon>
        <taxon>Gunneridae</taxon>
        <taxon>Pentapetalae</taxon>
        <taxon>rosids</taxon>
        <taxon>malvids</taxon>
        <taxon>Brassicales</taxon>
        <taxon>Brassicaceae</taxon>
        <taxon>Camelineae</taxon>
        <taxon>Camelina</taxon>
    </lineage>
</organism>
<feature type="compositionally biased region" description="Acidic residues" evidence="1">
    <location>
        <begin position="318"/>
        <end position="336"/>
    </location>
</feature>
<evidence type="ECO:0000259" key="2">
    <source>
        <dbReference type="Pfam" id="PF25498"/>
    </source>
</evidence>
<reference evidence="3" key="1">
    <citation type="journal article" date="2014" name="Nat. Commun.">
        <title>The emerging biofuel crop Camelina sativa retains a highly undifferentiated hexaploid genome structure.</title>
        <authorList>
            <person name="Kagale S."/>
            <person name="Koh C."/>
            <person name="Nixon J."/>
            <person name="Bollina V."/>
            <person name="Clarke W.E."/>
            <person name="Tuteja R."/>
            <person name="Spillane C."/>
            <person name="Robinson S.J."/>
            <person name="Links M.G."/>
            <person name="Clarke C."/>
            <person name="Higgins E.E."/>
            <person name="Huebert T."/>
            <person name="Sharpe A.G."/>
            <person name="Parkin I.A."/>
        </authorList>
    </citation>
    <scope>NUCLEOTIDE SEQUENCE [LARGE SCALE GENOMIC DNA]</scope>
    <source>
        <strain evidence="3">cv. DH55</strain>
    </source>
</reference>
<name>A0ABM0SV91_CAMSA</name>
<reference evidence="4" key="2">
    <citation type="submission" date="2025-08" db="UniProtKB">
        <authorList>
            <consortium name="RefSeq"/>
        </authorList>
    </citation>
    <scope>IDENTIFICATION</scope>
    <source>
        <tissue evidence="4">Leaf</tissue>
    </source>
</reference>
<feature type="domain" description="DUF7912" evidence="2">
    <location>
        <begin position="470"/>
        <end position="556"/>
    </location>
</feature>
<dbReference type="Proteomes" id="UP000694864">
    <property type="component" value="Chromosome 7"/>
</dbReference>
<gene>
    <name evidence="4" type="primary">LOC104702482</name>
</gene>
<dbReference type="RefSeq" id="XP_010416638.1">
    <property type="nucleotide sequence ID" value="XM_010418336.1"/>
</dbReference>
<dbReference type="InterPro" id="IPR057234">
    <property type="entry name" value="DUF7912"/>
</dbReference>